<dbReference type="Proteomes" id="UP000231912">
    <property type="component" value="Unassembled WGS sequence"/>
</dbReference>
<gene>
    <name evidence="1" type="ORF">CH371_11645</name>
</gene>
<reference evidence="1 2" key="1">
    <citation type="submission" date="2017-07" db="EMBL/GenBank/DDBJ databases">
        <title>Leptospira spp. isolated from tropical soils.</title>
        <authorList>
            <person name="Thibeaux R."/>
            <person name="Iraola G."/>
            <person name="Ferres I."/>
            <person name="Bierque E."/>
            <person name="Girault D."/>
            <person name="Soupe-Gilbert M.-E."/>
            <person name="Picardeau M."/>
            <person name="Goarant C."/>
        </authorList>
    </citation>
    <scope>NUCLEOTIDE SEQUENCE [LARGE SCALE GENOMIC DNA]</scope>
    <source>
        <strain evidence="1 2">FH2-C-A2</strain>
    </source>
</reference>
<proteinExistence type="predicted"/>
<evidence type="ECO:0000313" key="2">
    <source>
        <dbReference type="Proteomes" id="UP000231912"/>
    </source>
</evidence>
<sequence length="61" mass="7203">MEIRGEFLQASLVPNPMNRRSVLTLFSKKVINLFPREFFKIPFLKKKIGSQAERIRSKRPI</sequence>
<accession>A0A2M9ZB55</accession>
<evidence type="ECO:0000313" key="1">
    <source>
        <dbReference type="EMBL" id="PJZ65582.1"/>
    </source>
</evidence>
<organism evidence="1 2">
    <name type="scientific">Leptospira wolffii</name>
    <dbReference type="NCBI Taxonomy" id="409998"/>
    <lineage>
        <taxon>Bacteria</taxon>
        <taxon>Pseudomonadati</taxon>
        <taxon>Spirochaetota</taxon>
        <taxon>Spirochaetia</taxon>
        <taxon>Leptospirales</taxon>
        <taxon>Leptospiraceae</taxon>
        <taxon>Leptospira</taxon>
    </lineage>
</organism>
<comment type="caution">
    <text evidence="1">The sequence shown here is derived from an EMBL/GenBank/DDBJ whole genome shotgun (WGS) entry which is preliminary data.</text>
</comment>
<dbReference type="EMBL" id="NPDT01000004">
    <property type="protein sequence ID" value="PJZ65582.1"/>
    <property type="molecule type" value="Genomic_DNA"/>
</dbReference>
<name>A0A2M9ZB55_9LEPT</name>
<protein>
    <submittedName>
        <fullName evidence="1">Uncharacterized protein</fullName>
    </submittedName>
</protein>
<dbReference type="AlphaFoldDB" id="A0A2M9ZB55"/>